<dbReference type="EMBL" id="CM029048">
    <property type="protein sequence ID" value="KAG2578713.1"/>
    <property type="molecule type" value="Genomic_DNA"/>
</dbReference>
<keyword evidence="1" id="KW-1133">Transmembrane helix</keyword>
<comment type="caution">
    <text evidence="2">The sequence shown here is derived from an EMBL/GenBank/DDBJ whole genome shotgun (WGS) entry which is preliminary data.</text>
</comment>
<proteinExistence type="predicted"/>
<accession>A0A8T0R147</accession>
<dbReference type="OrthoDB" id="689886at2759"/>
<dbReference type="Proteomes" id="UP000823388">
    <property type="component" value="Chromosome 6N"/>
</dbReference>
<name>A0A8T0R147_PANVG</name>
<dbReference type="AlphaFoldDB" id="A0A8T0R147"/>
<keyword evidence="3" id="KW-1185">Reference proteome</keyword>
<evidence type="ECO:0000313" key="2">
    <source>
        <dbReference type="EMBL" id="KAG2578713.1"/>
    </source>
</evidence>
<gene>
    <name evidence="2" type="ORF">PVAP13_6NG123100</name>
</gene>
<reference evidence="2" key="1">
    <citation type="submission" date="2020-05" db="EMBL/GenBank/DDBJ databases">
        <title>WGS assembly of Panicum virgatum.</title>
        <authorList>
            <person name="Lovell J.T."/>
            <person name="Jenkins J."/>
            <person name="Shu S."/>
            <person name="Juenger T.E."/>
            <person name="Schmutz J."/>
        </authorList>
    </citation>
    <scope>NUCLEOTIDE SEQUENCE</scope>
    <source>
        <strain evidence="2">AP13</strain>
    </source>
</reference>
<protein>
    <submittedName>
        <fullName evidence="2">Uncharacterized protein</fullName>
    </submittedName>
</protein>
<feature type="transmembrane region" description="Helical" evidence="1">
    <location>
        <begin position="156"/>
        <end position="180"/>
    </location>
</feature>
<evidence type="ECO:0000313" key="3">
    <source>
        <dbReference type="Proteomes" id="UP000823388"/>
    </source>
</evidence>
<evidence type="ECO:0000256" key="1">
    <source>
        <dbReference type="SAM" id="Phobius"/>
    </source>
</evidence>
<organism evidence="2 3">
    <name type="scientific">Panicum virgatum</name>
    <name type="common">Blackwell switchgrass</name>
    <dbReference type="NCBI Taxonomy" id="38727"/>
    <lineage>
        <taxon>Eukaryota</taxon>
        <taxon>Viridiplantae</taxon>
        <taxon>Streptophyta</taxon>
        <taxon>Embryophyta</taxon>
        <taxon>Tracheophyta</taxon>
        <taxon>Spermatophyta</taxon>
        <taxon>Magnoliopsida</taxon>
        <taxon>Liliopsida</taxon>
        <taxon>Poales</taxon>
        <taxon>Poaceae</taxon>
        <taxon>PACMAD clade</taxon>
        <taxon>Panicoideae</taxon>
        <taxon>Panicodae</taxon>
        <taxon>Paniceae</taxon>
        <taxon>Panicinae</taxon>
        <taxon>Panicum</taxon>
        <taxon>Panicum sect. Hiantes</taxon>
    </lineage>
</organism>
<feature type="transmembrane region" description="Helical" evidence="1">
    <location>
        <begin position="12"/>
        <end position="33"/>
    </location>
</feature>
<keyword evidence="1" id="KW-0472">Membrane</keyword>
<keyword evidence="1" id="KW-0812">Transmembrane</keyword>
<feature type="transmembrane region" description="Helical" evidence="1">
    <location>
        <begin position="98"/>
        <end position="122"/>
    </location>
</feature>
<sequence>MALLSDDAEFYARAAAAWLLSACLAAAILRGWIRGQAFRARTFHLALLFYSTWLARDALKLHLLHGILPKSRRCRGPGLAGVLALGERVLMGKACLRVLLWVAAACFLAGLAAGAAVGGAIWGKRMPGPAPPPLRPTLGAPARRGLGGVGGILVEILLFVPCVLSCVHGLPVMVIDYMAATANCGPGMRR</sequence>